<evidence type="ECO:0000259" key="4">
    <source>
        <dbReference type="Pfam" id="PF20434"/>
    </source>
</evidence>
<sequence>MSDFTSVFSKTQYGAHERQVIGIWRNSDLNVTGRWVVFIHGGAWRDPRNTYEDGEHLANGLLDGQISRSMDGVASIDYRLSPDVKHPSHIEDILLALKFITASFEVSEYILVGHSAGAFLSFQVLTQWPALNNTAKISVTIGVEGIYNLPYMIEEHSSYEGFVSEAFGNDPDDWEKASPIGTSFRWQRSKQDLVETAEVSLVTYDGTIVLVHSPEDELLGIDFQPKFAKKHLQLVTGNEVTVCEELARGSHDAVYVSDLLVTIVKKYIGLQLHNSCKT</sequence>
<dbReference type="EC" id="3.5.1.9" evidence="3"/>
<keyword evidence="6" id="KW-1185">Reference proteome</keyword>
<dbReference type="ESTHER" id="9asco-a0a167d7x6">
    <property type="family name" value="Kynurenine-formamidase"/>
</dbReference>
<dbReference type="SUPFAM" id="SSF53474">
    <property type="entry name" value="alpha/beta-Hydrolases"/>
    <property type="match status" value="1"/>
</dbReference>
<comment type="pathway">
    <text evidence="3">Amino-acid degradation; L-tryptophan degradation via kynurenine pathway; L-kynurenine from L-tryptophan: step 2/2.</text>
</comment>
<name>A0A167D7X6_9ASCO</name>
<evidence type="ECO:0000313" key="5">
    <source>
        <dbReference type="EMBL" id="ANB12590.1"/>
    </source>
</evidence>
<comment type="catalytic activity">
    <reaction evidence="3">
        <text>N-formyl-L-kynurenine + H2O = L-kynurenine + formate + H(+)</text>
        <dbReference type="Rhea" id="RHEA:13009"/>
        <dbReference type="ChEBI" id="CHEBI:15377"/>
        <dbReference type="ChEBI" id="CHEBI:15378"/>
        <dbReference type="ChEBI" id="CHEBI:15740"/>
        <dbReference type="ChEBI" id="CHEBI:57959"/>
        <dbReference type="ChEBI" id="CHEBI:58629"/>
        <dbReference type="EC" id="3.5.1.9"/>
    </reaction>
</comment>
<dbReference type="AlphaFoldDB" id="A0A167D7X6"/>
<dbReference type="RefSeq" id="XP_018735067.1">
    <property type="nucleotide sequence ID" value="XM_018882816.1"/>
</dbReference>
<evidence type="ECO:0000313" key="6">
    <source>
        <dbReference type="Proteomes" id="UP000189580"/>
    </source>
</evidence>
<dbReference type="OrthoDB" id="420264at2759"/>
<protein>
    <recommendedName>
        <fullName evidence="3">Kynurenine formamidase</fullName>
        <shortName evidence="3">KFA</shortName>
        <shortName evidence="3">KFase</shortName>
        <ecNumber evidence="3">3.5.1.9</ecNumber>
    </recommendedName>
    <alternativeName>
        <fullName evidence="3">Arylformamidase</fullName>
    </alternativeName>
    <alternativeName>
        <fullName evidence="3">N-formylkynurenine formamidase</fullName>
        <shortName evidence="3">FKF</shortName>
    </alternativeName>
</protein>
<proteinExistence type="inferred from homology"/>
<dbReference type="GeneID" id="30037924"/>
<evidence type="ECO:0000256" key="1">
    <source>
        <dbReference type="ARBA" id="ARBA00022801"/>
    </source>
</evidence>
<dbReference type="GO" id="GO:0019441">
    <property type="term" value="P:L-tryptophan catabolic process to kynurenine"/>
    <property type="evidence" value="ECO:0007669"/>
    <property type="project" value="UniProtKB-UniRule"/>
</dbReference>
<feature type="active site" description="Nucleophile" evidence="3">
    <location>
        <position position="115"/>
    </location>
</feature>
<dbReference type="InterPro" id="IPR050300">
    <property type="entry name" value="GDXG_lipolytic_enzyme"/>
</dbReference>
<dbReference type="InterPro" id="IPR027519">
    <property type="entry name" value="KFase_ver/fungi-typ"/>
</dbReference>
<dbReference type="EMBL" id="CP014501">
    <property type="protein sequence ID" value="ANB12590.1"/>
    <property type="molecule type" value="Genomic_DNA"/>
</dbReference>
<dbReference type="GO" id="GO:0034354">
    <property type="term" value="P:'de novo' NAD+ biosynthetic process from L-tryptophan"/>
    <property type="evidence" value="ECO:0007669"/>
    <property type="project" value="UniProtKB-UniRule"/>
</dbReference>
<reference evidence="5 6" key="1">
    <citation type="submission" date="2016-02" db="EMBL/GenBank/DDBJ databases">
        <title>Complete genome sequence and transcriptome regulation of the pentose utilising yeast Sugiyamaella lignohabitans.</title>
        <authorList>
            <person name="Bellasio M."/>
            <person name="Peymann A."/>
            <person name="Valli M."/>
            <person name="Sipitzky M."/>
            <person name="Graf A."/>
            <person name="Sauer M."/>
            <person name="Marx H."/>
            <person name="Mattanovich D."/>
        </authorList>
    </citation>
    <scope>NUCLEOTIDE SEQUENCE [LARGE SCALE GENOMIC DNA]</scope>
    <source>
        <strain evidence="5 6">CBS 10342</strain>
    </source>
</reference>
<dbReference type="GO" id="GO:0004061">
    <property type="term" value="F:arylformamidase activity"/>
    <property type="evidence" value="ECO:0007669"/>
    <property type="project" value="UniProtKB-UniRule"/>
</dbReference>
<comment type="function">
    <text evidence="3">Catalyzes the hydrolysis of N-formyl-L-kynurenine to L-kynurenine, the second step in the kynurenine pathway of tryptophan degradation. Kynurenine may be further oxidized to nicotinic acid, NAD(H) and NADP(H). Required for elimination of toxic metabolites.</text>
</comment>
<evidence type="ECO:0000256" key="2">
    <source>
        <dbReference type="ARBA" id="ARBA00023079"/>
    </source>
</evidence>
<dbReference type="HAMAP" id="MF_03014">
    <property type="entry name" value="KFase"/>
    <property type="match status" value="1"/>
</dbReference>
<dbReference type="PANTHER" id="PTHR48081">
    <property type="entry name" value="AB HYDROLASE SUPERFAMILY PROTEIN C4A8.06C"/>
    <property type="match status" value="1"/>
</dbReference>
<gene>
    <name evidence="3 5" type="primary">BNA7</name>
    <name evidence="5" type="ORF">AWJ20_847</name>
</gene>
<dbReference type="UniPathway" id="UPA00333">
    <property type="reaction ID" value="UER00454"/>
</dbReference>
<dbReference type="InterPro" id="IPR049492">
    <property type="entry name" value="BD-FAE-like_dom"/>
</dbReference>
<feature type="active site" evidence="3">
    <location>
        <position position="216"/>
    </location>
</feature>
<feature type="active site" evidence="3">
    <location>
        <position position="251"/>
    </location>
</feature>
<dbReference type="Gene3D" id="3.40.50.1820">
    <property type="entry name" value="alpha/beta hydrolase"/>
    <property type="match status" value="1"/>
</dbReference>
<dbReference type="InterPro" id="IPR029058">
    <property type="entry name" value="AB_hydrolase_fold"/>
</dbReference>
<keyword evidence="2 3" id="KW-0823">Tryptophan catabolism</keyword>
<dbReference type="KEGG" id="slb:AWJ20_847"/>
<comment type="subunit">
    <text evidence="3">Homodimer.</text>
</comment>
<feature type="domain" description="BD-FAE-like" evidence="4">
    <location>
        <begin position="34"/>
        <end position="123"/>
    </location>
</feature>
<dbReference type="PANTHER" id="PTHR48081:SF33">
    <property type="entry name" value="KYNURENINE FORMAMIDASE"/>
    <property type="match status" value="1"/>
</dbReference>
<keyword evidence="1 3" id="KW-0378">Hydrolase</keyword>
<dbReference type="Pfam" id="PF20434">
    <property type="entry name" value="BD-FAE"/>
    <property type="match status" value="1"/>
</dbReference>
<feature type="short sequence motif" description="HGGXW" evidence="3">
    <location>
        <begin position="40"/>
        <end position="44"/>
    </location>
</feature>
<accession>A0A167D7X6</accession>
<comment type="domain">
    <text evidence="3">The main chain amide nitrogen atoms of the second glycine and its adjacent residue in the HGGXW motif define the oxyanion hole, and stabilize the oxyanion that forms during the nucleophilic attack by the catalytic serine during substrate cleavage.</text>
</comment>
<comment type="similarity">
    <text evidence="3">Belongs to the kynurenine formamidase family.</text>
</comment>
<dbReference type="Proteomes" id="UP000189580">
    <property type="component" value="Chromosome a"/>
</dbReference>
<evidence type="ECO:0000256" key="3">
    <source>
        <dbReference type="HAMAP-Rule" id="MF_03014"/>
    </source>
</evidence>
<organism evidence="5 6">
    <name type="scientific">Sugiyamaella lignohabitans</name>
    <dbReference type="NCBI Taxonomy" id="796027"/>
    <lineage>
        <taxon>Eukaryota</taxon>
        <taxon>Fungi</taxon>
        <taxon>Dikarya</taxon>
        <taxon>Ascomycota</taxon>
        <taxon>Saccharomycotina</taxon>
        <taxon>Dipodascomycetes</taxon>
        <taxon>Dipodascales</taxon>
        <taxon>Trichomonascaceae</taxon>
        <taxon>Sugiyamaella</taxon>
    </lineage>
</organism>